<proteinExistence type="predicted"/>
<name>A0ABW5CG98_9PROT</name>
<comment type="caution">
    <text evidence="1">The sequence shown here is derived from an EMBL/GenBank/DDBJ whole genome shotgun (WGS) entry which is preliminary data.</text>
</comment>
<dbReference type="EMBL" id="JBHUIY010000040">
    <property type="protein sequence ID" value="MFD2235266.1"/>
    <property type="molecule type" value="Genomic_DNA"/>
</dbReference>
<protein>
    <submittedName>
        <fullName evidence="1">Uncharacterized protein</fullName>
    </submittedName>
</protein>
<evidence type="ECO:0000313" key="2">
    <source>
        <dbReference type="Proteomes" id="UP001597296"/>
    </source>
</evidence>
<evidence type="ECO:0000313" key="1">
    <source>
        <dbReference type="EMBL" id="MFD2235266.1"/>
    </source>
</evidence>
<accession>A0ABW5CG98</accession>
<dbReference type="Proteomes" id="UP001597296">
    <property type="component" value="Unassembled WGS sequence"/>
</dbReference>
<gene>
    <name evidence="1" type="ORF">ACFSNB_15770</name>
</gene>
<keyword evidence="2" id="KW-1185">Reference proteome</keyword>
<organism evidence="1 2">
    <name type="scientific">Phaeospirillum tilakii</name>
    <dbReference type="NCBI Taxonomy" id="741673"/>
    <lineage>
        <taxon>Bacteria</taxon>
        <taxon>Pseudomonadati</taxon>
        <taxon>Pseudomonadota</taxon>
        <taxon>Alphaproteobacteria</taxon>
        <taxon>Rhodospirillales</taxon>
        <taxon>Rhodospirillaceae</taxon>
        <taxon>Phaeospirillum</taxon>
    </lineage>
</organism>
<reference evidence="2" key="1">
    <citation type="journal article" date="2019" name="Int. J. Syst. Evol. Microbiol.">
        <title>The Global Catalogue of Microorganisms (GCM) 10K type strain sequencing project: providing services to taxonomists for standard genome sequencing and annotation.</title>
        <authorList>
            <consortium name="The Broad Institute Genomics Platform"/>
            <consortium name="The Broad Institute Genome Sequencing Center for Infectious Disease"/>
            <person name="Wu L."/>
            <person name="Ma J."/>
        </authorList>
    </citation>
    <scope>NUCLEOTIDE SEQUENCE [LARGE SCALE GENOMIC DNA]</scope>
    <source>
        <strain evidence="2">KCTC 15012</strain>
    </source>
</reference>
<sequence length="118" mass="13475">MNRRGYLDINIKNLHKYRFLSGFFFKKDFHEDGSCVTFARIVISESASPGSNFLELNAFDVIEIVIGNLNKSTGVFVKIDDISNRMIEGGIFEISDIESNQFRIICGFFDFKESVMAQ</sequence>